<dbReference type="Proteomes" id="UP001328107">
    <property type="component" value="Unassembled WGS sequence"/>
</dbReference>
<keyword evidence="2" id="KW-0472">Membrane</keyword>
<dbReference type="EMBL" id="BTRK01000006">
    <property type="protein sequence ID" value="GMR57475.1"/>
    <property type="molecule type" value="Genomic_DNA"/>
</dbReference>
<evidence type="ECO:0000313" key="4">
    <source>
        <dbReference type="Proteomes" id="UP001328107"/>
    </source>
</evidence>
<feature type="compositionally biased region" description="Acidic residues" evidence="1">
    <location>
        <begin position="1"/>
        <end position="11"/>
    </location>
</feature>
<comment type="caution">
    <text evidence="3">The sequence shown here is derived from an EMBL/GenBank/DDBJ whole genome shotgun (WGS) entry which is preliminary data.</text>
</comment>
<feature type="transmembrane region" description="Helical" evidence="2">
    <location>
        <begin position="51"/>
        <end position="70"/>
    </location>
</feature>
<proteinExistence type="predicted"/>
<reference evidence="4" key="1">
    <citation type="submission" date="2022-10" db="EMBL/GenBank/DDBJ databases">
        <title>Genome assembly of Pristionchus species.</title>
        <authorList>
            <person name="Yoshida K."/>
            <person name="Sommer R.J."/>
        </authorList>
    </citation>
    <scope>NUCLEOTIDE SEQUENCE [LARGE SCALE GENOMIC DNA]</scope>
    <source>
        <strain evidence="4">RS5460</strain>
    </source>
</reference>
<keyword evidence="4" id="KW-1185">Reference proteome</keyword>
<dbReference type="AlphaFoldDB" id="A0AAN5D899"/>
<feature type="non-terminal residue" evidence="3">
    <location>
        <position position="1"/>
    </location>
</feature>
<gene>
    <name evidence="3" type="ORF">PMAYCL1PPCAC_27671</name>
</gene>
<protein>
    <submittedName>
        <fullName evidence="3">Uncharacterized protein</fullName>
    </submittedName>
</protein>
<name>A0AAN5D899_9BILA</name>
<keyword evidence="2" id="KW-0812">Transmembrane</keyword>
<evidence type="ECO:0000256" key="2">
    <source>
        <dbReference type="SAM" id="Phobius"/>
    </source>
</evidence>
<accession>A0AAN5D899</accession>
<sequence>DTEDKVDESSEPCEKAEERVPELRIRKQSDSSKDAESNEEFEEFKKPKDNIWLYLLRAAGVHNVLLFIILQTSHYAFQSARSIYVASWSDSEESS</sequence>
<evidence type="ECO:0000313" key="3">
    <source>
        <dbReference type="EMBL" id="GMR57475.1"/>
    </source>
</evidence>
<evidence type="ECO:0000256" key="1">
    <source>
        <dbReference type="SAM" id="MobiDB-lite"/>
    </source>
</evidence>
<keyword evidence="2" id="KW-1133">Transmembrane helix</keyword>
<feature type="compositionally biased region" description="Basic and acidic residues" evidence="1">
    <location>
        <begin position="12"/>
        <end position="36"/>
    </location>
</feature>
<feature type="non-terminal residue" evidence="3">
    <location>
        <position position="95"/>
    </location>
</feature>
<feature type="region of interest" description="Disordered" evidence="1">
    <location>
        <begin position="1"/>
        <end position="41"/>
    </location>
</feature>
<organism evidence="3 4">
    <name type="scientific">Pristionchus mayeri</name>
    <dbReference type="NCBI Taxonomy" id="1317129"/>
    <lineage>
        <taxon>Eukaryota</taxon>
        <taxon>Metazoa</taxon>
        <taxon>Ecdysozoa</taxon>
        <taxon>Nematoda</taxon>
        <taxon>Chromadorea</taxon>
        <taxon>Rhabditida</taxon>
        <taxon>Rhabditina</taxon>
        <taxon>Diplogasteromorpha</taxon>
        <taxon>Diplogasteroidea</taxon>
        <taxon>Neodiplogasteridae</taxon>
        <taxon>Pristionchus</taxon>
    </lineage>
</organism>